<dbReference type="EMBL" id="CM037157">
    <property type="protein sequence ID" value="KAH7849037.1"/>
    <property type="molecule type" value="Genomic_DNA"/>
</dbReference>
<evidence type="ECO:0000313" key="1">
    <source>
        <dbReference type="EMBL" id="KAH7849037.1"/>
    </source>
</evidence>
<reference evidence="1 2" key="1">
    <citation type="journal article" date="2021" name="Hortic Res">
        <title>High-quality reference genome and annotation aids understanding of berry development for evergreen blueberry (Vaccinium darrowii).</title>
        <authorList>
            <person name="Yu J."/>
            <person name="Hulse-Kemp A.M."/>
            <person name="Babiker E."/>
            <person name="Staton M."/>
        </authorList>
    </citation>
    <scope>NUCLEOTIDE SEQUENCE [LARGE SCALE GENOMIC DNA]</scope>
    <source>
        <strain evidence="2">cv. NJ 8807/NJ 8810</strain>
        <tissue evidence="1">Young leaf</tissue>
    </source>
</reference>
<comment type="caution">
    <text evidence="1">The sequence shown here is derived from an EMBL/GenBank/DDBJ whole genome shotgun (WGS) entry which is preliminary data.</text>
</comment>
<organism evidence="1 2">
    <name type="scientific">Vaccinium darrowii</name>
    <dbReference type="NCBI Taxonomy" id="229202"/>
    <lineage>
        <taxon>Eukaryota</taxon>
        <taxon>Viridiplantae</taxon>
        <taxon>Streptophyta</taxon>
        <taxon>Embryophyta</taxon>
        <taxon>Tracheophyta</taxon>
        <taxon>Spermatophyta</taxon>
        <taxon>Magnoliopsida</taxon>
        <taxon>eudicotyledons</taxon>
        <taxon>Gunneridae</taxon>
        <taxon>Pentapetalae</taxon>
        <taxon>asterids</taxon>
        <taxon>Ericales</taxon>
        <taxon>Ericaceae</taxon>
        <taxon>Vaccinioideae</taxon>
        <taxon>Vaccinieae</taxon>
        <taxon>Vaccinium</taxon>
    </lineage>
</organism>
<keyword evidence="2" id="KW-1185">Reference proteome</keyword>
<dbReference type="Proteomes" id="UP000828048">
    <property type="component" value="Chromosome 7"/>
</dbReference>
<evidence type="ECO:0000313" key="2">
    <source>
        <dbReference type="Proteomes" id="UP000828048"/>
    </source>
</evidence>
<proteinExistence type="predicted"/>
<name>A0ACB7Y7E8_9ERIC</name>
<protein>
    <submittedName>
        <fullName evidence="1">Uncharacterized protein</fullName>
    </submittedName>
</protein>
<accession>A0ACB7Y7E8</accession>
<gene>
    <name evidence="1" type="ORF">Vadar_012052</name>
</gene>
<sequence length="233" mass="26218">MGLRANPSSVVLLLPLLLSILAVVVPPVSAKLKTSCIQFNYFNDSYNLDVFQIDSPGTIYDDALQITRYSLRQDYLINEAGRILYKSPFKLWEVLLEVVCRRRPGTKIGKYTLLVDWVWALHREGRLLEAVDNRLQKDYVVEEAERILLLGLACSHPTASERPKTQEIVQILSVLVAVPDVPKIKPAFVWASPPMGEEDISVDTTTHTVFFTVINDGSGWTTSQQPRNPTPIL</sequence>